<dbReference type="SUPFAM" id="SSF52833">
    <property type="entry name" value="Thioredoxin-like"/>
    <property type="match status" value="1"/>
</dbReference>
<organism evidence="2 3">
    <name type="scientific">Paucimonas lemoignei</name>
    <name type="common">Pseudomonas lemoignei</name>
    <dbReference type="NCBI Taxonomy" id="29443"/>
    <lineage>
        <taxon>Bacteria</taxon>
        <taxon>Pseudomonadati</taxon>
        <taxon>Pseudomonadota</taxon>
        <taxon>Betaproteobacteria</taxon>
        <taxon>Burkholderiales</taxon>
        <taxon>Burkholderiaceae</taxon>
        <taxon>Paucimonas</taxon>
    </lineage>
</organism>
<evidence type="ECO:0000313" key="3">
    <source>
        <dbReference type="Proteomes" id="UP000295382"/>
    </source>
</evidence>
<dbReference type="Gene3D" id="3.40.30.10">
    <property type="entry name" value="Glutaredoxin"/>
    <property type="match status" value="1"/>
</dbReference>
<dbReference type="CDD" id="cd02947">
    <property type="entry name" value="TRX_family"/>
    <property type="match status" value="1"/>
</dbReference>
<protein>
    <submittedName>
        <fullName evidence="2">Thioredoxin 1</fullName>
    </submittedName>
</protein>
<dbReference type="OrthoDB" id="215495at2"/>
<comment type="caution">
    <text evidence="2">The sequence shown here is derived from an EMBL/GenBank/DDBJ whole genome shotgun (WGS) entry which is preliminary data.</text>
</comment>
<dbReference type="Pfam" id="PF00085">
    <property type="entry name" value="Thioredoxin"/>
    <property type="match status" value="1"/>
</dbReference>
<gene>
    <name evidence="2" type="ORF">EDC30_105275</name>
</gene>
<dbReference type="RefSeq" id="WP_132258759.1">
    <property type="nucleotide sequence ID" value="NZ_SLZQ01000005.1"/>
</dbReference>
<accession>A0A4R3HVB4</accession>
<proteinExistence type="predicted"/>
<evidence type="ECO:0000259" key="1">
    <source>
        <dbReference type="PROSITE" id="PS51352"/>
    </source>
</evidence>
<sequence>MAMNTTFAAIEPTREEVDGLAGPTLVEFGAPWCGFCQAAQGPLAAAMAQHPQVRHIKIEDGKGRRLGRSYAVKLWPTLIFLDGGREVARLVRPDDADSIRQALSQIDKPA</sequence>
<feature type="domain" description="Thioredoxin" evidence="1">
    <location>
        <begin position="1"/>
        <end position="108"/>
    </location>
</feature>
<name>A0A4R3HVB4_PAULE</name>
<dbReference type="AlphaFoldDB" id="A0A4R3HVB4"/>
<dbReference type="InterPro" id="IPR013766">
    <property type="entry name" value="Thioredoxin_domain"/>
</dbReference>
<reference evidence="2 3" key="1">
    <citation type="submission" date="2019-03" db="EMBL/GenBank/DDBJ databases">
        <title>Genomic Encyclopedia of Type Strains, Phase IV (KMG-IV): sequencing the most valuable type-strain genomes for metagenomic binning, comparative biology and taxonomic classification.</title>
        <authorList>
            <person name="Goeker M."/>
        </authorList>
    </citation>
    <scope>NUCLEOTIDE SEQUENCE [LARGE SCALE GENOMIC DNA]</scope>
    <source>
        <strain evidence="2 3">DSM 7445</strain>
    </source>
</reference>
<dbReference type="EMBL" id="SLZQ01000005">
    <property type="protein sequence ID" value="TCS37052.1"/>
    <property type="molecule type" value="Genomic_DNA"/>
</dbReference>
<dbReference type="PROSITE" id="PS51352">
    <property type="entry name" value="THIOREDOXIN_2"/>
    <property type="match status" value="1"/>
</dbReference>
<keyword evidence="3" id="KW-1185">Reference proteome</keyword>
<evidence type="ECO:0000313" key="2">
    <source>
        <dbReference type="EMBL" id="TCS37052.1"/>
    </source>
</evidence>
<dbReference type="InterPro" id="IPR036249">
    <property type="entry name" value="Thioredoxin-like_sf"/>
</dbReference>
<dbReference type="Proteomes" id="UP000295382">
    <property type="component" value="Unassembled WGS sequence"/>
</dbReference>